<keyword evidence="3" id="KW-1185">Reference proteome</keyword>
<protein>
    <submittedName>
        <fullName evidence="2">Uncharacterized protein</fullName>
    </submittedName>
</protein>
<dbReference type="AlphaFoldDB" id="A0AA39PRI4"/>
<feature type="transmembrane region" description="Helical" evidence="1">
    <location>
        <begin position="135"/>
        <end position="157"/>
    </location>
</feature>
<name>A0AA39PRI4_9AGAR</name>
<keyword evidence="1" id="KW-0812">Transmembrane</keyword>
<dbReference type="Proteomes" id="UP001175227">
    <property type="component" value="Unassembled WGS sequence"/>
</dbReference>
<sequence length="162" mass="18511">MLMQIKISKSFPRPEPQQILFTITHGHLARPLSMDAHGQHVHTYHQALQFVSQLPNVYTLSNCIGAAWSRSHVYRCHMTESVLPSCMSNRSNTRSTLGDCASVVLHRWRSRYLHTKSQTLLHVFSMCRTFTLRSIFFIMSGEICCCLPSLIGLSMPYGREVL</sequence>
<comment type="caution">
    <text evidence="2">The sequence shown here is derived from an EMBL/GenBank/DDBJ whole genome shotgun (WGS) entry which is preliminary data.</text>
</comment>
<accession>A0AA39PRI4</accession>
<dbReference type="EMBL" id="JAUEPR010000002">
    <property type="protein sequence ID" value="KAK0488481.1"/>
    <property type="molecule type" value="Genomic_DNA"/>
</dbReference>
<keyword evidence="1" id="KW-0472">Membrane</keyword>
<proteinExistence type="predicted"/>
<evidence type="ECO:0000313" key="3">
    <source>
        <dbReference type="Proteomes" id="UP001175227"/>
    </source>
</evidence>
<gene>
    <name evidence="2" type="ORF">IW261DRAFT_352595</name>
</gene>
<organism evidence="2 3">
    <name type="scientific">Armillaria novae-zelandiae</name>
    <dbReference type="NCBI Taxonomy" id="153914"/>
    <lineage>
        <taxon>Eukaryota</taxon>
        <taxon>Fungi</taxon>
        <taxon>Dikarya</taxon>
        <taxon>Basidiomycota</taxon>
        <taxon>Agaricomycotina</taxon>
        <taxon>Agaricomycetes</taxon>
        <taxon>Agaricomycetidae</taxon>
        <taxon>Agaricales</taxon>
        <taxon>Marasmiineae</taxon>
        <taxon>Physalacriaceae</taxon>
        <taxon>Armillaria</taxon>
    </lineage>
</organism>
<evidence type="ECO:0000256" key="1">
    <source>
        <dbReference type="SAM" id="Phobius"/>
    </source>
</evidence>
<reference evidence="2" key="1">
    <citation type="submission" date="2023-06" db="EMBL/GenBank/DDBJ databases">
        <authorList>
            <consortium name="Lawrence Berkeley National Laboratory"/>
            <person name="Ahrendt S."/>
            <person name="Sahu N."/>
            <person name="Indic B."/>
            <person name="Wong-Bajracharya J."/>
            <person name="Merenyi Z."/>
            <person name="Ke H.-M."/>
            <person name="Monk M."/>
            <person name="Kocsube S."/>
            <person name="Drula E."/>
            <person name="Lipzen A."/>
            <person name="Balint B."/>
            <person name="Henrissat B."/>
            <person name="Andreopoulos B."/>
            <person name="Martin F.M."/>
            <person name="Harder C.B."/>
            <person name="Rigling D."/>
            <person name="Ford K.L."/>
            <person name="Foster G.D."/>
            <person name="Pangilinan J."/>
            <person name="Papanicolaou A."/>
            <person name="Barry K."/>
            <person name="LaButti K."/>
            <person name="Viragh M."/>
            <person name="Koriabine M."/>
            <person name="Yan M."/>
            <person name="Riley R."/>
            <person name="Champramary S."/>
            <person name="Plett K.L."/>
            <person name="Tsai I.J."/>
            <person name="Slot J."/>
            <person name="Sipos G."/>
            <person name="Plett J."/>
            <person name="Nagy L.G."/>
            <person name="Grigoriev I.V."/>
        </authorList>
    </citation>
    <scope>NUCLEOTIDE SEQUENCE</scope>
    <source>
        <strain evidence="2">ICMP 16352</strain>
    </source>
</reference>
<keyword evidence="1" id="KW-1133">Transmembrane helix</keyword>
<evidence type="ECO:0000313" key="2">
    <source>
        <dbReference type="EMBL" id="KAK0488481.1"/>
    </source>
</evidence>